<evidence type="ECO:0000313" key="2">
    <source>
        <dbReference type="EMBL" id="MBH8559374.1"/>
    </source>
</evidence>
<dbReference type="EMBL" id="JAEDAE010000007">
    <property type="protein sequence ID" value="MBH8559374.1"/>
    <property type="molecule type" value="Genomic_DNA"/>
</dbReference>
<dbReference type="Proteomes" id="UP000625631">
    <property type="component" value="Unassembled WGS sequence"/>
</dbReference>
<dbReference type="Pfam" id="PF01370">
    <property type="entry name" value="Epimerase"/>
    <property type="match status" value="1"/>
</dbReference>
<dbReference type="InterPro" id="IPR050177">
    <property type="entry name" value="Lipid_A_modif_metabolic_enz"/>
</dbReference>
<feature type="domain" description="NAD-dependent epimerase/dehydratase" evidence="1">
    <location>
        <begin position="6"/>
        <end position="237"/>
    </location>
</feature>
<accession>A0ABS0QAY7</accession>
<evidence type="ECO:0000259" key="1">
    <source>
        <dbReference type="Pfam" id="PF01370"/>
    </source>
</evidence>
<comment type="caution">
    <text evidence="2">The sequence shown here is derived from an EMBL/GenBank/DDBJ whole genome shotgun (WGS) entry which is preliminary data.</text>
</comment>
<name>A0ABS0QAY7_9BACT</name>
<dbReference type="InterPro" id="IPR036291">
    <property type="entry name" value="NAD(P)-bd_dom_sf"/>
</dbReference>
<reference evidence="2 3" key="1">
    <citation type="submission" date="2020-12" db="EMBL/GenBank/DDBJ databases">
        <title>Hymenobacter sp.</title>
        <authorList>
            <person name="Kim M.K."/>
        </authorList>
    </citation>
    <scope>NUCLEOTIDE SEQUENCE [LARGE SCALE GENOMIC DNA]</scope>
    <source>
        <strain evidence="2 3">BT442</strain>
    </source>
</reference>
<dbReference type="PANTHER" id="PTHR43245:SF23">
    <property type="entry name" value="NAD(P)-BINDING DOMAIN-CONTAINING PROTEIN"/>
    <property type="match status" value="1"/>
</dbReference>
<dbReference type="CDD" id="cd08946">
    <property type="entry name" value="SDR_e"/>
    <property type="match status" value="1"/>
</dbReference>
<organism evidence="2 3">
    <name type="scientific">Hymenobacter negativus</name>
    <dbReference type="NCBI Taxonomy" id="2795026"/>
    <lineage>
        <taxon>Bacteria</taxon>
        <taxon>Pseudomonadati</taxon>
        <taxon>Bacteroidota</taxon>
        <taxon>Cytophagia</taxon>
        <taxon>Cytophagales</taxon>
        <taxon>Hymenobacteraceae</taxon>
        <taxon>Hymenobacter</taxon>
    </lineage>
</organism>
<sequence length="369" mass="40247">MKPSRILITGNMGYVGPGVVRYLRQTYPNAELIGYDMGFFAHCLTGATRLPESRLDRQVFGDVRTLPSGLLAGVDAVVHLAAISNDPMGTAYEDVTMDVNYRAGIALAKRAKTYGVKSFVFASSCSMYGLGGEDAKTETSNLNPLTAYARSKVASERDLAPLADENFRVTCLRFATACGWSDRLRLDLVLNDFVAGAVATGEISILSDGTPWRPLIHVLDMARAIGWAVTREAGNGGAFVAVNAGANSWNYRVRELAEAVAAAIPGTQVRLNPDAAPDLRSYRVDFSLFRRLAPDHQPIHTLADTIGELQRKLVEMGFRDPNFRASRLMRLRVLAALREQDELTEDLTWAAGPAKAAVPPLYRPELVVM</sequence>
<protein>
    <submittedName>
        <fullName evidence="2">SDR family oxidoreductase</fullName>
    </submittedName>
</protein>
<keyword evidence="3" id="KW-1185">Reference proteome</keyword>
<dbReference type="RefSeq" id="WP_198076128.1">
    <property type="nucleotide sequence ID" value="NZ_JAEDAE010000007.1"/>
</dbReference>
<proteinExistence type="predicted"/>
<dbReference type="Gene3D" id="3.40.50.720">
    <property type="entry name" value="NAD(P)-binding Rossmann-like Domain"/>
    <property type="match status" value="1"/>
</dbReference>
<dbReference type="InterPro" id="IPR001509">
    <property type="entry name" value="Epimerase_deHydtase"/>
</dbReference>
<gene>
    <name evidence="2" type="ORF">I7X13_15030</name>
</gene>
<dbReference type="PANTHER" id="PTHR43245">
    <property type="entry name" value="BIFUNCTIONAL POLYMYXIN RESISTANCE PROTEIN ARNA"/>
    <property type="match status" value="1"/>
</dbReference>
<evidence type="ECO:0000313" key="3">
    <source>
        <dbReference type="Proteomes" id="UP000625631"/>
    </source>
</evidence>
<dbReference type="SUPFAM" id="SSF51735">
    <property type="entry name" value="NAD(P)-binding Rossmann-fold domains"/>
    <property type="match status" value="1"/>
</dbReference>